<accession>A9VLD8</accession>
<dbReference type="Pfam" id="PF00884">
    <property type="entry name" value="Sulfatase"/>
    <property type="match status" value="1"/>
</dbReference>
<dbReference type="PANTHER" id="PTHR47371">
    <property type="entry name" value="LIPOTEICHOIC ACID SYNTHASE"/>
    <property type="match status" value="1"/>
</dbReference>
<dbReference type="EMBL" id="CP000903">
    <property type="protein sequence ID" value="ABY45762.1"/>
    <property type="molecule type" value="Genomic_DNA"/>
</dbReference>
<comment type="pathway">
    <text evidence="2">Cell wall biogenesis; lipoteichoic acid biosynthesis.</text>
</comment>
<evidence type="ECO:0000256" key="7">
    <source>
        <dbReference type="SAM" id="Phobius"/>
    </source>
</evidence>
<dbReference type="Proteomes" id="UP000002154">
    <property type="component" value="Chromosome"/>
</dbReference>
<evidence type="ECO:0000256" key="3">
    <source>
        <dbReference type="ARBA" id="ARBA00022475"/>
    </source>
</evidence>
<feature type="transmembrane region" description="Helical" evidence="7">
    <location>
        <begin position="108"/>
        <end position="128"/>
    </location>
</feature>
<evidence type="ECO:0000256" key="2">
    <source>
        <dbReference type="ARBA" id="ARBA00004936"/>
    </source>
</evidence>
<keyword evidence="5 7" id="KW-1133">Transmembrane helix</keyword>
<feature type="transmembrane region" description="Helical" evidence="7">
    <location>
        <begin position="77"/>
        <end position="96"/>
    </location>
</feature>
<dbReference type="KEGG" id="bwe:BcerKBAB4_4608"/>
<evidence type="ECO:0000259" key="8">
    <source>
        <dbReference type="Pfam" id="PF00884"/>
    </source>
</evidence>
<feature type="transmembrane region" description="Helical" evidence="7">
    <location>
        <begin position="219"/>
        <end position="241"/>
    </location>
</feature>
<gene>
    <name evidence="9" type="ordered locus">BcerKBAB4_4608</name>
</gene>
<dbReference type="InterPro" id="IPR000917">
    <property type="entry name" value="Sulfatase_N"/>
</dbReference>
<dbReference type="InterPro" id="IPR017850">
    <property type="entry name" value="Alkaline_phosphatase_core_sf"/>
</dbReference>
<dbReference type="Gene3D" id="3.40.720.10">
    <property type="entry name" value="Alkaline Phosphatase, subunit A"/>
    <property type="match status" value="1"/>
</dbReference>
<evidence type="ECO:0000256" key="1">
    <source>
        <dbReference type="ARBA" id="ARBA00004651"/>
    </source>
</evidence>
<evidence type="ECO:0000313" key="9">
    <source>
        <dbReference type="EMBL" id="ABY45762.1"/>
    </source>
</evidence>
<feature type="transmembrane region" description="Helical" evidence="7">
    <location>
        <begin position="39"/>
        <end position="65"/>
    </location>
</feature>
<feature type="transmembrane region" description="Helical" evidence="7">
    <location>
        <begin position="169"/>
        <end position="189"/>
    </location>
</feature>
<feature type="domain" description="Sulfatase N-terminal" evidence="8">
    <location>
        <begin position="351"/>
        <end position="646"/>
    </location>
</feature>
<dbReference type="HOGENOM" id="CLU_014385_3_1_9"/>
<keyword evidence="3" id="KW-1003">Cell membrane</keyword>
<dbReference type="CDD" id="cd16015">
    <property type="entry name" value="LTA_synthase"/>
    <property type="match status" value="1"/>
</dbReference>
<keyword evidence="4 7" id="KW-0812">Transmembrane</keyword>
<dbReference type="GO" id="GO:0005886">
    <property type="term" value="C:plasma membrane"/>
    <property type="evidence" value="ECO:0007669"/>
    <property type="project" value="UniProtKB-SubCell"/>
</dbReference>
<dbReference type="eggNOG" id="COG1368">
    <property type="taxonomic scope" value="Bacteria"/>
</dbReference>
<dbReference type="InterPro" id="IPR050448">
    <property type="entry name" value="OpgB/LTA_synthase_biosynth"/>
</dbReference>
<dbReference type="AlphaFoldDB" id="A9VLD8"/>
<comment type="subcellular location">
    <subcellularLocation>
        <location evidence="1">Cell membrane</location>
        <topology evidence="1">Multi-pass membrane protein</topology>
    </subcellularLocation>
</comment>
<feature type="transmembrane region" description="Helical" evidence="7">
    <location>
        <begin position="253"/>
        <end position="271"/>
    </location>
</feature>
<sequence length="713" mass="82100">MKYVILIETVFTVRGEINKQKRGNELRCDFSFHQPRRSILISAMLSGLVTLYVIPTLFLILKYFSLDTMKDMLNQKIVLSIMTILMWIVLLYVAHLNKDIVNKFKPIIRIYIRMFLVAHVVTLLFIFTQNNMNLVNTLNWIYNYNAQFIFSLIVIYAIYVLVYNVLGKVFLSTILASILLIILAIVNHFKIVFRGDPLYPSDFTQIGHMQSVIPMVMDYFSWGYILLVIVSVVVCILAGMYVRKYIQNVKVHAGVRVLFIIGSVFILYVYGNFTNTFINKWFQKSGIEFVLWDQNENYASNGFVLGFISNLDTTVIEKPKDYSKENMLQIANDIKKQYSSNIGAQKQKEKPNIIFVMSESFWDPTKLTNLSFSEDPLPNLHHYIENFPGGQTISPTFGGNTANVEFEALTSYSMSLLKPGSIPYQQAVTSKIEVPSIPRALKKEGYYTSAIHSFGRSFFKRDDVYKVLGFDKFNAQDTMKNVEVDGDYISDLSMSKEIIAELEKQKQPTFIHAVTMQNHFPFTEGRFGENQIEISGLENEESKAELETYTEGLRRSDEALQYLIEELDNLDRPTLLVFFGDHLPSLGTNKSLYKENGYITNEKTPSERLAMAQTPLLMYANFDIPNDNLGLVSPIYFSNLVFDYAGLNKVPFYQFLSKLYEEIPVLRDELRIGKDGKAIKSLTEKQKEMLKQYELIQYDLLAGKQYSKDILFK</sequence>
<reference evidence="9 10" key="1">
    <citation type="journal article" date="2008" name="Chem. Biol. Interact.">
        <title>Extending the Bacillus cereus group genomics to putative food-borne pathogens of different toxicity.</title>
        <authorList>
            <person name="Lapidus A."/>
            <person name="Goltsman E."/>
            <person name="Auger S."/>
            <person name="Galleron N."/>
            <person name="Segurens B."/>
            <person name="Dossat C."/>
            <person name="Land M.L."/>
            <person name="Broussolle V."/>
            <person name="Brillard J."/>
            <person name="Guinebretiere M.H."/>
            <person name="Sanchis V."/>
            <person name="Nguen-The C."/>
            <person name="Lereclus D."/>
            <person name="Richardson P."/>
            <person name="Wincker P."/>
            <person name="Weissenbach J."/>
            <person name="Ehrlich S.D."/>
            <person name="Sorokin A."/>
        </authorList>
    </citation>
    <scope>NUCLEOTIDE SEQUENCE [LARGE SCALE GENOMIC DNA]</scope>
    <source>
        <strain evidence="9 10">KBAB4</strain>
    </source>
</reference>
<evidence type="ECO:0000256" key="4">
    <source>
        <dbReference type="ARBA" id="ARBA00022692"/>
    </source>
</evidence>
<keyword evidence="6 7" id="KW-0472">Membrane</keyword>
<dbReference type="SUPFAM" id="SSF53649">
    <property type="entry name" value="Alkaline phosphatase-like"/>
    <property type="match status" value="1"/>
</dbReference>
<proteinExistence type="predicted"/>
<feature type="transmembrane region" description="Helical" evidence="7">
    <location>
        <begin position="140"/>
        <end position="162"/>
    </location>
</feature>
<evidence type="ECO:0000256" key="5">
    <source>
        <dbReference type="ARBA" id="ARBA00022989"/>
    </source>
</evidence>
<evidence type="ECO:0000256" key="6">
    <source>
        <dbReference type="ARBA" id="ARBA00023136"/>
    </source>
</evidence>
<organism evidence="9 10">
    <name type="scientific">Bacillus mycoides (strain KBAB4)</name>
    <name type="common">Bacillus weihenstephanensis</name>
    <dbReference type="NCBI Taxonomy" id="315730"/>
    <lineage>
        <taxon>Bacteria</taxon>
        <taxon>Bacillati</taxon>
        <taxon>Bacillota</taxon>
        <taxon>Bacilli</taxon>
        <taxon>Bacillales</taxon>
        <taxon>Bacillaceae</taxon>
        <taxon>Bacillus</taxon>
        <taxon>Bacillus cereus group</taxon>
    </lineage>
</organism>
<name>A9VLD8_BACMK</name>
<evidence type="ECO:0000313" key="10">
    <source>
        <dbReference type="Proteomes" id="UP000002154"/>
    </source>
</evidence>
<dbReference type="PANTHER" id="PTHR47371:SF3">
    <property type="entry name" value="PHOSPHOGLYCEROL TRANSFERASE I"/>
    <property type="match status" value="1"/>
</dbReference>
<protein>
    <submittedName>
        <fullName evidence="9">Sulfatase</fullName>
    </submittedName>
</protein>